<evidence type="ECO:0000313" key="4">
    <source>
        <dbReference type="Proteomes" id="UP001172155"/>
    </source>
</evidence>
<dbReference type="Pfam" id="PF25534">
    <property type="entry name" value="DUF7918"/>
    <property type="match status" value="1"/>
</dbReference>
<protein>
    <recommendedName>
        <fullName evidence="2">DUF7918 domain-containing protein</fullName>
    </recommendedName>
</protein>
<sequence length="366" mass="40802">MAIIPWLKGLEVTVKVDGQPATEYDPPEPERAPEKMQFHERDQSLSNGVPYVLKYIQAKPDAPFSFHAHRSTNFQYYGGHQIGITAEVDGREIPGLQIETHAANKLHQNNNTSLKSTGVLEGSSAGGWVKCPFRFSNLNIVEDGVPAKDTKEQILQATNLGHLRVYCYRLGQSVPNQQRSYHHTADPALKETSSMSEKALKGRALDCRVGLGEGVSDTGFSTYQTSWEDTGRRSLAVFEFRYRSLEGLYKEAIIPRPQLNPSPYPADEADAAPTREVDAFALLEVEARQMLQCLLDWKPCIKPENADVGGRDAAIDVDESPHVKSESTCGVKRRRSGTMETRAASLARYKERKLRNGRIEIDLTDD</sequence>
<organism evidence="3 4">
    <name type="scientific">Schizothecium vesticola</name>
    <dbReference type="NCBI Taxonomy" id="314040"/>
    <lineage>
        <taxon>Eukaryota</taxon>
        <taxon>Fungi</taxon>
        <taxon>Dikarya</taxon>
        <taxon>Ascomycota</taxon>
        <taxon>Pezizomycotina</taxon>
        <taxon>Sordariomycetes</taxon>
        <taxon>Sordariomycetidae</taxon>
        <taxon>Sordariales</taxon>
        <taxon>Schizotheciaceae</taxon>
        <taxon>Schizothecium</taxon>
    </lineage>
</organism>
<evidence type="ECO:0000256" key="1">
    <source>
        <dbReference type="SAM" id="MobiDB-lite"/>
    </source>
</evidence>
<accession>A0AA40EUA8</accession>
<feature type="region of interest" description="Disordered" evidence="1">
    <location>
        <begin position="320"/>
        <end position="343"/>
    </location>
</feature>
<dbReference type="InterPro" id="IPR057678">
    <property type="entry name" value="DUF7918"/>
</dbReference>
<dbReference type="PANTHER" id="PTHR36223">
    <property type="entry name" value="BETA-LACTAMASE-TYPE TRANSPEPTIDASE FOLD DOMAIN CONTAINING PROTEIN"/>
    <property type="match status" value="1"/>
</dbReference>
<reference evidence="3" key="1">
    <citation type="submission" date="2023-06" db="EMBL/GenBank/DDBJ databases">
        <title>Genome-scale phylogeny and comparative genomics of the fungal order Sordariales.</title>
        <authorList>
            <consortium name="Lawrence Berkeley National Laboratory"/>
            <person name="Hensen N."/>
            <person name="Bonometti L."/>
            <person name="Westerberg I."/>
            <person name="Brannstrom I.O."/>
            <person name="Guillou S."/>
            <person name="Cros-Aarteil S."/>
            <person name="Calhoun S."/>
            <person name="Haridas S."/>
            <person name="Kuo A."/>
            <person name="Mondo S."/>
            <person name="Pangilinan J."/>
            <person name="Riley R."/>
            <person name="LaButti K."/>
            <person name="Andreopoulos B."/>
            <person name="Lipzen A."/>
            <person name="Chen C."/>
            <person name="Yanf M."/>
            <person name="Daum C."/>
            <person name="Ng V."/>
            <person name="Clum A."/>
            <person name="Steindorff A."/>
            <person name="Ohm R."/>
            <person name="Martin F."/>
            <person name="Silar P."/>
            <person name="Natvig D."/>
            <person name="Lalanne C."/>
            <person name="Gautier V."/>
            <person name="Ament-velasquez S.L."/>
            <person name="Kruys A."/>
            <person name="Hutchinson M.I."/>
            <person name="Powell A.J."/>
            <person name="Barry K."/>
            <person name="Miller A.N."/>
            <person name="Grigoriev I.V."/>
            <person name="Debuchy R."/>
            <person name="Gladieux P."/>
            <person name="Thoren M.H."/>
            <person name="Johannesson H."/>
        </authorList>
    </citation>
    <scope>NUCLEOTIDE SEQUENCE</scope>
    <source>
        <strain evidence="3">SMH3187-1</strain>
    </source>
</reference>
<dbReference type="Proteomes" id="UP001172155">
    <property type="component" value="Unassembled WGS sequence"/>
</dbReference>
<feature type="domain" description="DUF7918" evidence="2">
    <location>
        <begin position="9"/>
        <end position="256"/>
    </location>
</feature>
<gene>
    <name evidence="3" type="ORF">B0T18DRAFT_390243</name>
</gene>
<dbReference type="EMBL" id="JAUKUD010000004">
    <property type="protein sequence ID" value="KAK0745658.1"/>
    <property type="molecule type" value="Genomic_DNA"/>
</dbReference>
<dbReference type="PANTHER" id="PTHR36223:SF1">
    <property type="entry name" value="TRANSCRIPTION ELONGATION FACTOR EAF N-TERMINAL DOMAIN-CONTAINING PROTEIN"/>
    <property type="match status" value="1"/>
</dbReference>
<evidence type="ECO:0000259" key="2">
    <source>
        <dbReference type="Pfam" id="PF25534"/>
    </source>
</evidence>
<comment type="caution">
    <text evidence="3">The sequence shown here is derived from an EMBL/GenBank/DDBJ whole genome shotgun (WGS) entry which is preliminary data.</text>
</comment>
<dbReference type="AlphaFoldDB" id="A0AA40EUA8"/>
<proteinExistence type="predicted"/>
<evidence type="ECO:0000313" key="3">
    <source>
        <dbReference type="EMBL" id="KAK0745658.1"/>
    </source>
</evidence>
<name>A0AA40EUA8_9PEZI</name>
<keyword evidence="4" id="KW-1185">Reference proteome</keyword>